<comment type="similarity">
    <text evidence="6">Belongs to the methyltransferase superfamily. METTL16/RlmF family.</text>
</comment>
<name>A0AAE9SCE9_9GAMM</name>
<evidence type="ECO:0000256" key="5">
    <source>
        <dbReference type="ARBA" id="ARBA00022691"/>
    </source>
</evidence>
<dbReference type="NCBIfam" id="NF008725">
    <property type="entry name" value="PRK11727.1"/>
    <property type="match status" value="1"/>
</dbReference>
<dbReference type="EMBL" id="CP099717">
    <property type="protein sequence ID" value="USV56587.1"/>
    <property type="molecule type" value="Genomic_DNA"/>
</dbReference>
<comment type="function">
    <text evidence="6">Specifically methylates the adenine in position 1618 of 23S rRNA.</text>
</comment>
<dbReference type="GO" id="GO:0070475">
    <property type="term" value="P:rRNA base methylation"/>
    <property type="evidence" value="ECO:0007669"/>
    <property type="project" value="TreeGrafter"/>
</dbReference>
<evidence type="ECO:0000256" key="2">
    <source>
        <dbReference type="ARBA" id="ARBA00022552"/>
    </source>
</evidence>
<keyword evidence="5 6" id="KW-0949">S-adenosyl-L-methionine</keyword>
<dbReference type="PIRSF" id="PIRSF029038">
    <property type="entry name" value="Mtase_YbiN_prd"/>
    <property type="match status" value="1"/>
</dbReference>
<evidence type="ECO:0000256" key="6">
    <source>
        <dbReference type="HAMAP-Rule" id="MF_01848"/>
    </source>
</evidence>
<dbReference type="GO" id="GO:0005737">
    <property type="term" value="C:cytoplasm"/>
    <property type="evidence" value="ECO:0007669"/>
    <property type="project" value="UniProtKB-SubCell"/>
</dbReference>
<evidence type="ECO:0000313" key="7">
    <source>
        <dbReference type="EMBL" id="USV56587.1"/>
    </source>
</evidence>
<dbReference type="InterPro" id="IPR029063">
    <property type="entry name" value="SAM-dependent_MTases_sf"/>
</dbReference>
<dbReference type="SUPFAM" id="SSF53335">
    <property type="entry name" value="S-adenosyl-L-methionine-dependent methyltransferases"/>
    <property type="match status" value="1"/>
</dbReference>
<keyword evidence="8" id="KW-1185">Reference proteome</keyword>
<gene>
    <name evidence="6 7" type="primary">rlmF</name>
    <name evidence="7" type="ORF">NHF51_14695</name>
</gene>
<dbReference type="PANTHER" id="PTHR13393">
    <property type="entry name" value="SAM-DEPENDENT METHYLTRANSFERASE"/>
    <property type="match status" value="1"/>
</dbReference>
<dbReference type="Proteomes" id="UP001056890">
    <property type="component" value="Chromosome"/>
</dbReference>
<keyword evidence="3 6" id="KW-0489">Methyltransferase</keyword>
<evidence type="ECO:0000313" key="8">
    <source>
        <dbReference type="Proteomes" id="UP001056890"/>
    </source>
</evidence>
<sequence>MKTHSDRKSGLHPRNRHQAPYDFDALCQRTPELLPFVFINEHGTRTLDFADPAAVKALNRALLALHYGIKHWDLPPGYLCPSIPGRVDYLHRVADLLAESAGQVPTGKGVRVLDIGVGANCIYPLLGAREYGWRFVGSDIDPVSVKAATLLAGSNGLAGQIECRHQANPKHIFRGIVGPKERFALTLCNPPFHASLTEASKGSERKLRNLGKAVTGAPLLNFGGQKAELWCEGGEAAFLAGMVDQSKEFATQCLWFSSLVSKKENLPAAKKALAQAGARQVRVLDMAQGNKVSRILAWSFLEAEAHGHWWSVGKK</sequence>
<reference evidence="7" key="1">
    <citation type="submission" date="2022-06" db="EMBL/GenBank/DDBJ databases">
        <title>Complete Genome of Aeromonas sp. Strain SOD01 Isolated from an Urban Freshwater Stream.</title>
        <authorList>
            <person name="Williams L.E."/>
            <person name="Brysgel T."/>
            <person name="Capestro E.M."/>
            <person name="Foltz G.V."/>
            <person name="Gardner A.E."/>
            <person name="Ingrassia J."/>
            <person name="Peterson E."/>
            <person name="Arruda J."/>
            <person name="Flaherty I."/>
            <person name="Hunt M."/>
            <person name="Pappas G."/>
            <person name="Ramsaran S."/>
            <person name="Rocha M."/>
        </authorList>
    </citation>
    <scope>NUCLEOTIDE SEQUENCE</scope>
    <source>
        <strain evidence="7">SOD01</strain>
    </source>
</reference>
<keyword evidence="1 6" id="KW-0963">Cytoplasm</keyword>
<dbReference type="RefSeq" id="WP_252994801.1">
    <property type="nucleotide sequence ID" value="NZ_CP099717.1"/>
</dbReference>
<dbReference type="EC" id="2.1.1.181" evidence="6"/>
<keyword evidence="2 6" id="KW-0698">rRNA processing</keyword>
<dbReference type="InterPro" id="IPR016909">
    <property type="entry name" value="rRNA_lsu_MeTfrase_F"/>
</dbReference>
<accession>A0AAE9SCE9</accession>
<dbReference type="CDD" id="cd02440">
    <property type="entry name" value="AdoMet_MTases"/>
    <property type="match status" value="1"/>
</dbReference>
<dbReference type="AlphaFoldDB" id="A0AAE9SCE9"/>
<dbReference type="Pfam" id="PF05971">
    <property type="entry name" value="Methyltransf_10"/>
    <property type="match status" value="1"/>
</dbReference>
<keyword evidence="4 6" id="KW-0808">Transferase</keyword>
<evidence type="ECO:0000256" key="3">
    <source>
        <dbReference type="ARBA" id="ARBA00022603"/>
    </source>
</evidence>
<organism evidence="7 8">
    <name type="scientific">Aeromonas encheleia</name>
    <dbReference type="NCBI Taxonomy" id="73010"/>
    <lineage>
        <taxon>Bacteria</taxon>
        <taxon>Pseudomonadati</taxon>
        <taxon>Pseudomonadota</taxon>
        <taxon>Gammaproteobacteria</taxon>
        <taxon>Aeromonadales</taxon>
        <taxon>Aeromonadaceae</taxon>
        <taxon>Aeromonas</taxon>
    </lineage>
</organism>
<dbReference type="Gene3D" id="3.40.50.150">
    <property type="entry name" value="Vaccinia Virus protein VP39"/>
    <property type="match status" value="1"/>
</dbReference>
<dbReference type="HAMAP" id="MF_01848">
    <property type="entry name" value="23SrRNA_methyltr_F"/>
    <property type="match status" value="1"/>
</dbReference>
<proteinExistence type="inferred from homology"/>
<comment type="catalytic activity">
    <reaction evidence="6">
        <text>adenosine(1618) in 23S rRNA + S-adenosyl-L-methionine = N(6)-methyladenosine(1618) in 23S rRNA + S-adenosyl-L-homocysteine + H(+)</text>
        <dbReference type="Rhea" id="RHEA:16497"/>
        <dbReference type="Rhea" id="RHEA-COMP:10229"/>
        <dbReference type="Rhea" id="RHEA-COMP:10231"/>
        <dbReference type="ChEBI" id="CHEBI:15378"/>
        <dbReference type="ChEBI" id="CHEBI:57856"/>
        <dbReference type="ChEBI" id="CHEBI:59789"/>
        <dbReference type="ChEBI" id="CHEBI:74411"/>
        <dbReference type="ChEBI" id="CHEBI:74449"/>
        <dbReference type="EC" id="2.1.1.181"/>
    </reaction>
</comment>
<evidence type="ECO:0000256" key="1">
    <source>
        <dbReference type="ARBA" id="ARBA00022490"/>
    </source>
</evidence>
<evidence type="ECO:0000256" key="4">
    <source>
        <dbReference type="ARBA" id="ARBA00022679"/>
    </source>
</evidence>
<dbReference type="InterPro" id="IPR010286">
    <property type="entry name" value="METTL16/RlmF"/>
</dbReference>
<dbReference type="GO" id="GO:0052907">
    <property type="term" value="F:23S rRNA (adenine(1618)-N(6))-methyltransferase activity"/>
    <property type="evidence" value="ECO:0007669"/>
    <property type="project" value="UniProtKB-EC"/>
</dbReference>
<protein>
    <recommendedName>
        <fullName evidence="6">Ribosomal RNA large subunit methyltransferase F</fullName>
        <ecNumber evidence="6">2.1.1.181</ecNumber>
    </recommendedName>
    <alternativeName>
        <fullName evidence="6">23S rRNA mA1618 methyltransferase</fullName>
    </alternativeName>
    <alternativeName>
        <fullName evidence="6">rRNA adenine N-6-methyltransferase</fullName>
    </alternativeName>
</protein>
<dbReference type="PANTHER" id="PTHR13393:SF0">
    <property type="entry name" value="RNA N6-ADENOSINE-METHYLTRANSFERASE METTL16"/>
    <property type="match status" value="1"/>
</dbReference>
<comment type="subcellular location">
    <subcellularLocation>
        <location evidence="6">Cytoplasm</location>
    </subcellularLocation>
</comment>